<dbReference type="PANTHER" id="PTHR35446">
    <property type="entry name" value="SI:CH211-175M2.5"/>
    <property type="match status" value="1"/>
</dbReference>
<dbReference type="AlphaFoldDB" id="A0A4P8EDI7"/>
<sequence length="188" mass="21091">MNFPSHDQDTAPEASKPLLAESQKAFGRLPGLHQVLAESPQAYQGYQILHKLFTETDFDADELTVVWQSINVEHACHYCVPAHTGIAKMMKVSDDITTALRNETPLPSPKLEALRVFTIQMVRERGNVSDEQMQAFFDAGYSHRAVLDVILGLAQKTMSNYINHVAQTPVDEVFKPLAWQRSDTPLKV</sequence>
<dbReference type="PANTHER" id="PTHR35446:SF3">
    <property type="entry name" value="CMD DOMAIN-CONTAINING PROTEIN"/>
    <property type="match status" value="1"/>
</dbReference>
<dbReference type="RefSeq" id="WP_137192427.1">
    <property type="nucleotide sequence ID" value="NZ_CP039964.1"/>
</dbReference>
<dbReference type="InterPro" id="IPR029032">
    <property type="entry name" value="AhpD-like"/>
</dbReference>
<evidence type="ECO:0000313" key="1">
    <source>
        <dbReference type="EMBL" id="QCO54757.1"/>
    </source>
</evidence>
<protein>
    <submittedName>
        <fullName evidence="1">Carboxymuconolactone decarboxylase family protein</fullName>
    </submittedName>
</protein>
<organism evidence="1 2">
    <name type="scientific">Pseudorhodobacter turbinis</name>
    <dbReference type="NCBI Taxonomy" id="2500533"/>
    <lineage>
        <taxon>Bacteria</taxon>
        <taxon>Pseudomonadati</taxon>
        <taxon>Pseudomonadota</taxon>
        <taxon>Alphaproteobacteria</taxon>
        <taxon>Rhodobacterales</taxon>
        <taxon>Paracoccaceae</taxon>
        <taxon>Pseudorhodobacter</taxon>
    </lineage>
</organism>
<evidence type="ECO:0000313" key="2">
    <source>
        <dbReference type="Proteomes" id="UP000298631"/>
    </source>
</evidence>
<dbReference type="OrthoDB" id="9808310at2"/>
<proteinExistence type="predicted"/>
<dbReference type="KEGG" id="pseb:EOK75_02495"/>
<dbReference type="Proteomes" id="UP000298631">
    <property type="component" value="Chromosome"/>
</dbReference>
<keyword evidence="2" id="KW-1185">Reference proteome</keyword>
<gene>
    <name evidence="1" type="ORF">EOK75_02495</name>
</gene>
<dbReference type="SUPFAM" id="SSF69118">
    <property type="entry name" value="AhpD-like"/>
    <property type="match status" value="1"/>
</dbReference>
<reference evidence="1 2" key="1">
    <citation type="submission" date="2019-05" db="EMBL/GenBank/DDBJ databases">
        <title>Pseudorhodobacter turbinis sp. nov., isolated from the gut of the Korean turban shell.</title>
        <authorList>
            <person name="Jeong Y.-S."/>
            <person name="Kang W.-R."/>
            <person name="Bae J.-W."/>
        </authorList>
    </citation>
    <scope>NUCLEOTIDE SEQUENCE [LARGE SCALE GENOMIC DNA]</scope>
    <source>
        <strain evidence="1 2">S12M18</strain>
    </source>
</reference>
<dbReference type="EMBL" id="CP039964">
    <property type="protein sequence ID" value="QCO54757.1"/>
    <property type="molecule type" value="Genomic_DNA"/>
</dbReference>
<accession>A0A4P8EDI7</accession>
<dbReference type="Gene3D" id="1.20.1290.10">
    <property type="entry name" value="AhpD-like"/>
    <property type="match status" value="1"/>
</dbReference>
<name>A0A4P8EDI7_9RHOB</name>